<dbReference type="AlphaFoldDB" id="A0A3L9M2Z0"/>
<gene>
    <name evidence="1" type="ORF">EAH69_11200</name>
</gene>
<protein>
    <recommendedName>
        <fullName evidence="3">Lipoprotein</fullName>
    </recommendedName>
</protein>
<organism evidence="1 2">
    <name type="scientific">Faecalibacter macacae</name>
    <dbReference type="NCBI Taxonomy" id="1859289"/>
    <lineage>
        <taxon>Bacteria</taxon>
        <taxon>Pseudomonadati</taxon>
        <taxon>Bacteroidota</taxon>
        <taxon>Flavobacteriia</taxon>
        <taxon>Flavobacteriales</taxon>
        <taxon>Weeksellaceae</taxon>
        <taxon>Faecalibacter</taxon>
    </lineage>
</organism>
<comment type="caution">
    <text evidence="1">The sequence shown here is derived from an EMBL/GenBank/DDBJ whole genome shotgun (WGS) entry which is preliminary data.</text>
</comment>
<dbReference type="EMBL" id="RDOJ01000017">
    <property type="protein sequence ID" value="RLZ07530.1"/>
    <property type="molecule type" value="Genomic_DNA"/>
</dbReference>
<evidence type="ECO:0000313" key="2">
    <source>
        <dbReference type="Proteomes" id="UP000275348"/>
    </source>
</evidence>
<name>A0A3L9M2Z0_9FLAO</name>
<reference evidence="1 2" key="1">
    <citation type="submission" date="2018-10" db="EMBL/GenBank/DDBJ databases">
        <authorList>
            <person name="Chen X."/>
        </authorList>
    </citation>
    <scope>NUCLEOTIDE SEQUENCE [LARGE SCALE GENOMIC DNA]</scope>
    <source>
        <strain evidence="1 2">YIM 102668</strain>
    </source>
</reference>
<dbReference type="RefSeq" id="WP_121935296.1">
    <property type="nucleotide sequence ID" value="NZ_RDOJ01000017.1"/>
</dbReference>
<dbReference type="PROSITE" id="PS51257">
    <property type="entry name" value="PROKAR_LIPOPROTEIN"/>
    <property type="match status" value="1"/>
</dbReference>
<dbReference type="Proteomes" id="UP000275348">
    <property type="component" value="Unassembled WGS sequence"/>
</dbReference>
<sequence>MKKILLTATVLGVVSLTSCKSEKEKVVDNVNQTQTAIEETANDAVVAAQETSAAVASALPTFTSPEAAAYAQKFSDYVGDLKAVAAKGDQAKLTELTAKAVDFQKELQGITQKLSAEDAKKLQDFVTELQKTVQ</sequence>
<proteinExistence type="predicted"/>
<keyword evidence="2" id="KW-1185">Reference proteome</keyword>
<evidence type="ECO:0000313" key="1">
    <source>
        <dbReference type="EMBL" id="RLZ07530.1"/>
    </source>
</evidence>
<evidence type="ECO:0008006" key="3">
    <source>
        <dbReference type="Google" id="ProtNLM"/>
    </source>
</evidence>
<dbReference type="OrthoDB" id="1437822at2"/>
<accession>A0A3L9M2Z0</accession>